<sequence length="337" mass="37046">MQTSDLDRYGRMHHGLVSFAHATALGMTRTDWNRLIADERRFEVLYPDVVRVIGAPTSVEQRIAAAVLAAGPGACASHRSGARVWGAPRPDDDPIDVMLIGRTRRARLTGVTIHRPRNLEDLGTSVRQGIATNNPLRILTDLGAVDPGGVYDALHHFVMRGWVNVASVAAVLDRHSGRGYRGGTALRNALEQWLVDGKPADSELEVRMRKIVDDHGLPPMTFHAEVLGFEVDFLVAGTNLVVECDGWTTHGVDRTRFLSDRDKDTLLISKGYPVQRVTREMLLFRPRVVAERIAGSVWSFAPALARRHLADRPDSVLGAALPDLRSSPVARGAQDRS</sequence>
<evidence type="ECO:0000313" key="1">
    <source>
        <dbReference type="EMBL" id="CAB4562723.1"/>
    </source>
</evidence>
<gene>
    <name evidence="1" type="ORF">UFOPK1493_01891</name>
</gene>
<dbReference type="Gene3D" id="3.40.960.10">
    <property type="entry name" value="VSR Endonuclease"/>
    <property type="match status" value="1"/>
</dbReference>
<accession>A0A6J6DKW7</accession>
<protein>
    <submittedName>
        <fullName evidence="1">Unannotated protein</fullName>
    </submittedName>
</protein>
<organism evidence="1">
    <name type="scientific">freshwater metagenome</name>
    <dbReference type="NCBI Taxonomy" id="449393"/>
    <lineage>
        <taxon>unclassified sequences</taxon>
        <taxon>metagenomes</taxon>
        <taxon>ecological metagenomes</taxon>
    </lineage>
</organism>
<proteinExistence type="predicted"/>
<name>A0A6J6DKW7_9ZZZZ</name>
<reference evidence="1" key="1">
    <citation type="submission" date="2020-05" db="EMBL/GenBank/DDBJ databases">
        <authorList>
            <person name="Chiriac C."/>
            <person name="Salcher M."/>
            <person name="Ghai R."/>
            <person name="Kavagutti S V."/>
        </authorList>
    </citation>
    <scope>NUCLEOTIDE SEQUENCE</scope>
</reference>
<dbReference type="EMBL" id="CAEZSR010000065">
    <property type="protein sequence ID" value="CAB4562723.1"/>
    <property type="molecule type" value="Genomic_DNA"/>
</dbReference>
<dbReference type="InterPro" id="IPR011335">
    <property type="entry name" value="Restrct_endonuc-II-like"/>
</dbReference>
<dbReference type="AlphaFoldDB" id="A0A6J6DKW7"/>
<dbReference type="SUPFAM" id="SSF52980">
    <property type="entry name" value="Restriction endonuclease-like"/>
    <property type="match status" value="1"/>
</dbReference>